<evidence type="ECO:0000313" key="2">
    <source>
        <dbReference type="Proteomes" id="UP000501868"/>
    </source>
</evidence>
<protein>
    <submittedName>
        <fullName evidence="1">Uncharacterized protein</fullName>
    </submittedName>
</protein>
<accession>A0A6H1P2D7</accession>
<evidence type="ECO:0000313" key="1">
    <source>
        <dbReference type="EMBL" id="QIZ07612.1"/>
    </source>
</evidence>
<dbReference type="EMBL" id="CP051128">
    <property type="protein sequence ID" value="QIZ07612.1"/>
    <property type="molecule type" value="Genomic_DNA"/>
</dbReference>
<reference evidence="1 2" key="2">
    <citation type="submission" date="2020-04" db="EMBL/GenBank/DDBJ databases">
        <authorList>
            <person name="Fomenkov A."/>
            <person name="Anton B.P."/>
            <person name="Roberts R.J."/>
        </authorList>
    </citation>
    <scope>NUCLEOTIDE SEQUENCE [LARGE SCALE GENOMIC DNA]</scope>
    <source>
        <strain evidence="1 2">S2</strain>
    </source>
</reference>
<reference evidence="1 2" key="1">
    <citation type="submission" date="2020-04" db="EMBL/GenBank/DDBJ databases">
        <title>Genome-Wide Identification of 5-Methylcytosine Sites in Bacterial Genomes By High-Throughput Sequencing of MspJI Restriction Fragments.</title>
        <authorList>
            <person name="Wu V."/>
        </authorList>
    </citation>
    <scope>NUCLEOTIDE SEQUENCE [LARGE SCALE GENOMIC DNA]</scope>
    <source>
        <strain evidence="1 2">S2</strain>
    </source>
</reference>
<proteinExistence type="predicted"/>
<dbReference type="Proteomes" id="UP000501868">
    <property type="component" value="Chromosome"/>
</dbReference>
<gene>
    <name evidence="1" type="ORF">HFZ78_13445</name>
</gene>
<sequence>MAATIKCSCPFFEKTVQDRGIRCRIFYGN</sequence>
<organism evidence="1 2">
    <name type="scientific">Priestia megaterium</name>
    <name type="common">Bacillus megaterium</name>
    <dbReference type="NCBI Taxonomy" id="1404"/>
    <lineage>
        <taxon>Bacteria</taxon>
        <taxon>Bacillati</taxon>
        <taxon>Bacillota</taxon>
        <taxon>Bacilli</taxon>
        <taxon>Bacillales</taxon>
        <taxon>Bacillaceae</taxon>
        <taxon>Priestia</taxon>
    </lineage>
</organism>
<name>A0A6H1P2D7_PRIMG</name>
<dbReference type="AlphaFoldDB" id="A0A6H1P2D7"/>